<dbReference type="InterPro" id="IPR020617">
    <property type="entry name" value="Thiolase_C"/>
</dbReference>
<comment type="similarity">
    <text evidence="1 5">Belongs to the thiolase-like superfamily. Thiolase family.</text>
</comment>
<evidence type="ECO:0000313" key="8">
    <source>
        <dbReference type="EMBL" id="KJF18667.1"/>
    </source>
</evidence>
<feature type="active site" description="Proton acceptor" evidence="4">
    <location>
        <position position="349"/>
    </location>
</feature>
<dbReference type="InterPro" id="IPR020613">
    <property type="entry name" value="Thiolase_CS"/>
</dbReference>
<organism evidence="8 9">
    <name type="scientific">Acidithrix ferrooxidans</name>
    <dbReference type="NCBI Taxonomy" id="1280514"/>
    <lineage>
        <taxon>Bacteria</taxon>
        <taxon>Bacillati</taxon>
        <taxon>Actinomycetota</taxon>
        <taxon>Acidimicrobiia</taxon>
        <taxon>Acidimicrobiales</taxon>
        <taxon>Acidimicrobiaceae</taxon>
        <taxon>Acidithrix</taxon>
    </lineage>
</organism>
<name>A0A0D8HLN4_9ACTN</name>
<dbReference type="RefSeq" id="WP_052604256.1">
    <property type="nucleotide sequence ID" value="NZ_JXYS01000010.1"/>
</dbReference>
<feature type="domain" description="Thiolase C-terminal" evidence="7">
    <location>
        <begin position="272"/>
        <end position="391"/>
    </location>
</feature>
<feature type="active site" description="Proton acceptor" evidence="4">
    <location>
        <position position="379"/>
    </location>
</feature>
<sequence length="395" mass="41936">MTRAAVVDVVRTPFAKGRESGSLAGVHPVDLLARCLTAIVERSGIAAEYIDDVIIGCSLPVAEQSGNIARNAVLAAGYPETVPAVSIDRKCGSFQQSMHFAAQGIISGAYDVAVAGGVEVMGLVPMKANRMGKDEKGPSFHRRYPAGLISQGVSAELIASRYNILRQQLDEYSLRSHQLADGAMKTTSKIASMVAIENSGRIVESDDGIRPNSTFEALSSLRPAFYSHEMAERFPEIEEWRITAGNSSQISDGAGAGLIVSEDFARENGLSIKGYLSNFSVVGDDPIMMLTGVIPATRKLLERSGLEIMDIDLFEVNEAFASVVLAYAKELEVPLDRLNVSGGAIAYGHPVGASGVRLFTQIFDDLAQRGGGRGVVTMCESGGMANATLVEVTDG</sequence>
<evidence type="ECO:0000256" key="4">
    <source>
        <dbReference type="PIRSR" id="PIRSR000429-1"/>
    </source>
</evidence>
<evidence type="ECO:0000256" key="1">
    <source>
        <dbReference type="ARBA" id="ARBA00010982"/>
    </source>
</evidence>
<dbReference type="NCBIfam" id="TIGR01930">
    <property type="entry name" value="AcCoA-C-Actrans"/>
    <property type="match status" value="1"/>
</dbReference>
<dbReference type="GO" id="GO:0016747">
    <property type="term" value="F:acyltransferase activity, transferring groups other than amino-acyl groups"/>
    <property type="evidence" value="ECO:0007669"/>
    <property type="project" value="InterPro"/>
</dbReference>
<evidence type="ECO:0000256" key="2">
    <source>
        <dbReference type="ARBA" id="ARBA00022679"/>
    </source>
</evidence>
<dbReference type="Gene3D" id="3.40.47.10">
    <property type="match status" value="2"/>
</dbReference>
<dbReference type="PATRIC" id="fig|1280514.3.peg.628"/>
<keyword evidence="2 5" id="KW-0808">Transferase</keyword>
<dbReference type="EMBL" id="JXYS01000010">
    <property type="protein sequence ID" value="KJF18667.1"/>
    <property type="molecule type" value="Genomic_DNA"/>
</dbReference>
<evidence type="ECO:0000313" key="9">
    <source>
        <dbReference type="Proteomes" id="UP000032360"/>
    </source>
</evidence>
<protein>
    <submittedName>
        <fullName evidence="8">Putative acyltransferase</fullName>
        <ecNumber evidence="8">2.3.1.-</ecNumber>
    </submittedName>
</protein>
<keyword evidence="3 5" id="KW-0012">Acyltransferase</keyword>
<dbReference type="AlphaFoldDB" id="A0A0D8HLN4"/>
<dbReference type="InterPro" id="IPR016039">
    <property type="entry name" value="Thiolase-like"/>
</dbReference>
<accession>A0A0D8HLN4</accession>
<dbReference type="Proteomes" id="UP000032360">
    <property type="component" value="Unassembled WGS sequence"/>
</dbReference>
<evidence type="ECO:0000256" key="5">
    <source>
        <dbReference type="RuleBase" id="RU003557"/>
    </source>
</evidence>
<evidence type="ECO:0000259" key="6">
    <source>
        <dbReference type="Pfam" id="PF00108"/>
    </source>
</evidence>
<dbReference type="Pfam" id="PF00108">
    <property type="entry name" value="Thiolase_N"/>
    <property type="match status" value="1"/>
</dbReference>
<evidence type="ECO:0000259" key="7">
    <source>
        <dbReference type="Pfam" id="PF02803"/>
    </source>
</evidence>
<dbReference type="PANTHER" id="PTHR43365">
    <property type="entry name" value="BLR7806 PROTEIN"/>
    <property type="match status" value="1"/>
</dbReference>
<comment type="caution">
    <text evidence="8">The sequence shown here is derived from an EMBL/GenBank/DDBJ whole genome shotgun (WGS) entry which is preliminary data.</text>
</comment>
<dbReference type="PROSITE" id="PS00737">
    <property type="entry name" value="THIOLASE_2"/>
    <property type="match status" value="1"/>
</dbReference>
<dbReference type="InterPro" id="IPR002155">
    <property type="entry name" value="Thiolase"/>
</dbReference>
<feature type="domain" description="Thiolase N-terminal" evidence="6">
    <location>
        <begin position="5"/>
        <end position="263"/>
    </location>
</feature>
<dbReference type="Pfam" id="PF02803">
    <property type="entry name" value="Thiolase_C"/>
    <property type="match status" value="1"/>
</dbReference>
<reference evidence="8 9" key="1">
    <citation type="submission" date="2015-01" db="EMBL/GenBank/DDBJ databases">
        <title>Draft genome of the acidophilic iron oxidizer Acidithrix ferrooxidans strain Py-F3.</title>
        <authorList>
            <person name="Poehlein A."/>
            <person name="Eisen S."/>
            <person name="Schloemann M."/>
            <person name="Johnson B.D."/>
            <person name="Daniel R."/>
            <person name="Muehling M."/>
        </authorList>
    </citation>
    <scope>NUCLEOTIDE SEQUENCE [LARGE SCALE GENOMIC DNA]</scope>
    <source>
        <strain evidence="8 9">Py-F3</strain>
    </source>
</reference>
<dbReference type="InterPro" id="IPR020616">
    <property type="entry name" value="Thiolase_N"/>
</dbReference>
<dbReference type="PIRSF" id="PIRSF000429">
    <property type="entry name" value="Ac-CoA_Ac_transf"/>
    <property type="match status" value="1"/>
</dbReference>
<proteinExistence type="inferred from homology"/>
<dbReference type="STRING" id="1280514.AXFE_04530"/>
<feature type="active site" description="Acyl-thioester intermediate" evidence="4">
    <location>
        <position position="91"/>
    </location>
</feature>
<dbReference type="OrthoDB" id="3204099at2"/>
<gene>
    <name evidence="8" type="primary">fadA1</name>
    <name evidence="8" type="ORF">AXFE_04530</name>
</gene>
<keyword evidence="9" id="KW-1185">Reference proteome</keyword>
<dbReference type="CDD" id="cd00751">
    <property type="entry name" value="thiolase"/>
    <property type="match status" value="1"/>
</dbReference>
<dbReference type="EC" id="2.3.1.-" evidence="8"/>
<dbReference type="PANTHER" id="PTHR43365:SF1">
    <property type="entry name" value="ACETYL-COA C-ACYLTRANSFERASE"/>
    <property type="match status" value="1"/>
</dbReference>
<evidence type="ECO:0000256" key="3">
    <source>
        <dbReference type="ARBA" id="ARBA00023315"/>
    </source>
</evidence>
<dbReference type="SUPFAM" id="SSF53901">
    <property type="entry name" value="Thiolase-like"/>
    <property type="match status" value="2"/>
</dbReference>